<evidence type="ECO:0000313" key="1">
    <source>
        <dbReference type="EMBL" id="MFB0836031.1"/>
    </source>
</evidence>
<keyword evidence="2" id="KW-1185">Reference proteome</keyword>
<accession>A0ABV4US11</accession>
<comment type="caution">
    <text evidence="1">The sequence shown here is derived from an EMBL/GenBank/DDBJ whole genome shotgun (WGS) entry which is preliminary data.</text>
</comment>
<dbReference type="RefSeq" id="WP_373973208.1">
    <property type="nucleotide sequence ID" value="NZ_JBHDLJ010000017.1"/>
</dbReference>
<gene>
    <name evidence="1" type="ORF">ACETWP_15685</name>
</gene>
<organism evidence="1 2">
    <name type="scientific">Arthrobacter halodurans</name>
    <dbReference type="NCBI Taxonomy" id="516699"/>
    <lineage>
        <taxon>Bacteria</taxon>
        <taxon>Bacillati</taxon>
        <taxon>Actinomycetota</taxon>
        <taxon>Actinomycetes</taxon>
        <taxon>Micrococcales</taxon>
        <taxon>Micrococcaceae</taxon>
        <taxon>Arthrobacter</taxon>
    </lineage>
</organism>
<reference evidence="1 2" key="1">
    <citation type="submission" date="2024-09" db="EMBL/GenBank/DDBJ databases">
        <authorList>
            <person name="Salinas-Garcia M.A."/>
            <person name="Prieme A."/>
        </authorList>
    </citation>
    <scope>NUCLEOTIDE SEQUENCE [LARGE SCALE GENOMIC DNA]</scope>
    <source>
        <strain evidence="1 2">DSM 21081</strain>
    </source>
</reference>
<name>A0ABV4US11_9MICC</name>
<proteinExistence type="predicted"/>
<dbReference type="EMBL" id="JBHDLJ010000017">
    <property type="protein sequence ID" value="MFB0836031.1"/>
    <property type="molecule type" value="Genomic_DNA"/>
</dbReference>
<protein>
    <submittedName>
        <fullName evidence="1">Uncharacterized protein</fullName>
    </submittedName>
</protein>
<sequence>MADAANYVSAVRRLRQMRPLCLGLGRAEEFRDYVASLREENRRRPRFLSELDRGLGGLA</sequence>
<dbReference type="Proteomes" id="UP001575652">
    <property type="component" value="Unassembled WGS sequence"/>
</dbReference>
<evidence type="ECO:0000313" key="2">
    <source>
        <dbReference type="Proteomes" id="UP001575652"/>
    </source>
</evidence>